<sequence>MEESKLSSQYAMISSSTADPYSTRLIHPQTGVSVWTFKGSEYQNGIPSLFEPVGIQGDFFLAAIQNQPLLHFIAFNSKKRFHVKSIVPGKITAACTDPSGCFIFAAIEEKIYVWSVTTRELINVFNAHILKISALKISEDGIFLVSGSEDGSVSVFHIKSVVGLKLPGNENVQVYHTYNPHMSTVADIFITSGQQPRILSVSGQTAVLFSLPSKQQLLKVTVDYPITSCTMDAGEFRIYLGLSNGVIAFINLNIEPFQIDEIFDASRKTSVFQKLSDKHKSAVSKLAVSFDGTMLVSGDVSGKYFIWSLQGNMVLHEGNFNGPIIKAAFVRPWSSISDEDYVTPPLNNSSFHKQLISNQIELTTIKEPNADALLDKKIQKLLNAYIAKAINEYRVVPSSSSSESVMEDVEPSSPPSTLSTDEKDKRIQELEKELGEVQEANAELYKMCRDMIVEDDVDA</sequence>
<accession>A0AC34F230</accession>
<dbReference type="WBParaSite" id="ES5_v2.g11066.t1">
    <property type="protein sequence ID" value="ES5_v2.g11066.t1"/>
    <property type="gene ID" value="ES5_v2.g11066"/>
</dbReference>
<protein>
    <submittedName>
        <fullName evidence="2">WD repeat-containing protein 18</fullName>
    </submittedName>
</protein>
<dbReference type="Proteomes" id="UP000887579">
    <property type="component" value="Unplaced"/>
</dbReference>
<evidence type="ECO:0000313" key="1">
    <source>
        <dbReference type="Proteomes" id="UP000887579"/>
    </source>
</evidence>
<organism evidence="1 2">
    <name type="scientific">Panagrolaimus sp. ES5</name>
    <dbReference type="NCBI Taxonomy" id="591445"/>
    <lineage>
        <taxon>Eukaryota</taxon>
        <taxon>Metazoa</taxon>
        <taxon>Ecdysozoa</taxon>
        <taxon>Nematoda</taxon>
        <taxon>Chromadorea</taxon>
        <taxon>Rhabditida</taxon>
        <taxon>Tylenchina</taxon>
        <taxon>Panagrolaimomorpha</taxon>
        <taxon>Panagrolaimoidea</taxon>
        <taxon>Panagrolaimidae</taxon>
        <taxon>Panagrolaimus</taxon>
    </lineage>
</organism>
<name>A0AC34F230_9BILA</name>
<reference evidence="2" key="1">
    <citation type="submission" date="2022-11" db="UniProtKB">
        <authorList>
            <consortium name="WormBaseParasite"/>
        </authorList>
    </citation>
    <scope>IDENTIFICATION</scope>
</reference>
<proteinExistence type="predicted"/>
<evidence type="ECO:0000313" key="2">
    <source>
        <dbReference type="WBParaSite" id="ES5_v2.g11066.t1"/>
    </source>
</evidence>